<feature type="compositionally biased region" description="Basic and acidic residues" evidence="1">
    <location>
        <begin position="65"/>
        <end position="78"/>
    </location>
</feature>
<keyword evidence="3" id="KW-1185">Reference proteome</keyword>
<protein>
    <submittedName>
        <fullName evidence="2">Uncharacterized protein</fullName>
    </submittedName>
</protein>
<name>V5X807_MYCNE</name>
<dbReference type="EMBL" id="CP006936">
    <property type="protein sequence ID" value="AHC23836.1"/>
    <property type="molecule type" value="Genomic_DNA"/>
</dbReference>
<organism evidence="2 3">
    <name type="scientific">Mycolicibacterium neoaurum VKM Ac-1815D</name>
    <dbReference type="NCBI Taxonomy" id="700508"/>
    <lineage>
        <taxon>Bacteria</taxon>
        <taxon>Bacillati</taxon>
        <taxon>Actinomycetota</taxon>
        <taxon>Actinomycetes</taxon>
        <taxon>Mycobacteriales</taxon>
        <taxon>Mycobacteriaceae</taxon>
        <taxon>Mycolicibacterium</taxon>
    </lineage>
</organism>
<dbReference type="Proteomes" id="UP000018763">
    <property type="component" value="Chromosome"/>
</dbReference>
<dbReference type="KEGG" id="mne:D174_04190"/>
<sequence>MELLADAIDRKVVLQASWRKTTDDNLRVKLSAEIRLLETAVARYIGQIKTDLPADPSLTTTKAQRAAETRWERDRARS</sequence>
<accession>V5X807</accession>
<dbReference type="AlphaFoldDB" id="V5X807"/>
<evidence type="ECO:0000313" key="2">
    <source>
        <dbReference type="EMBL" id="AHC23836.1"/>
    </source>
</evidence>
<feature type="region of interest" description="Disordered" evidence="1">
    <location>
        <begin position="55"/>
        <end position="78"/>
    </location>
</feature>
<gene>
    <name evidence="2" type="ORF">D174_04190</name>
</gene>
<reference evidence="2 3" key="1">
    <citation type="journal article" date="2014" name="Genome Announc.">
        <title>Complete Genome Sequence of Sterol-Transforming Mycobacterium neoaurum Strain VKM Ac-1815D.</title>
        <authorList>
            <person name="Shtratnikova V.Y."/>
            <person name="Bragin E.Y."/>
            <person name="Dovbnya D.V."/>
            <person name="Pekov Y.A."/>
            <person name="Schelkunov M.I."/>
            <person name="Strizhov N."/>
            <person name="Ivashina T.V."/>
            <person name="Ashapkin V.V."/>
            <person name="Donova M.V."/>
        </authorList>
    </citation>
    <scope>NUCLEOTIDE SEQUENCE [LARGE SCALE GENOMIC DNA]</scope>
    <source>
        <strain evidence="2 3">VKM Ac-1815D</strain>
    </source>
</reference>
<evidence type="ECO:0000313" key="3">
    <source>
        <dbReference type="Proteomes" id="UP000018763"/>
    </source>
</evidence>
<dbReference type="eggNOG" id="ENOG50326QZ">
    <property type="taxonomic scope" value="Bacteria"/>
</dbReference>
<dbReference type="HOGENOM" id="CLU_197507_0_0_11"/>
<proteinExistence type="predicted"/>
<evidence type="ECO:0000256" key="1">
    <source>
        <dbReference type="SAM" id="MobiDB-lite"/>
    </source>
</evidence>